<accession>A0A8X6P441</accession>
<reference evidence="4" key="1">
    <citation type="submission" date="2020-08" db="EMBL/GenBank/DDBJ databases">
        <title>Multicomponent nature underlies the extraordinary mechanical properties of spider dragline silk.</title>
        <authorList>
            <person name="Kono N."/>
            <person name="Nakamura H."/>
            <person name="Mori M."/>
            <person name="Yoshida Y."/>
            <person name="Ohtoshi R."/>
            <person name="Malay A.D."/>
            <person name="Moran D.A.P."/>
            <person name="Tomita M."/>
            <person name="Numata K."/>
            <person name="Arakawa K."/>
        </authorList>
    </citation>
    <scope>NUCLEOTIDE SEQUENCE</scope>
</reference>
<dbReference type="GO" id="GO:0005509">
    <property type="term" value="F:calcium ion binding"/>
    <property type="evidence" value="ECO:0007669"/>
    <property type="project" value="InterPro"/>
</dbReference>
<dbReference type="InterPro" id="IPR002048">
    <property type="entry name" value="EF_hand_dom"/>
</dbReference>
<dbReference type="PANTHER" id="PTHR23050">
    <property type="entry name" value="CALCIUM BINDING PROTEIN"/>
    <property type="match status" value="1"/>
</dbReference>
<evidence type="ECO:0000313" key="4">
    <source>
        <dbReference type="EMBL" id="GFT49873.1"/>
    </source>
</evidence>
<sequence length="256" mass="30809">MFDMSEYSDKTEKLYCRTRNPHCRTCVCPVETKIKSKVTVSSRPHRYLHSPPHRIGKKCFCDCHYSEDEYDIEEDYYHTKEQVTISPTKIERRVHSDHKYGLLENWFKRFDFDGNGLIDLFELRTMLNYLGVSVQDDYCRRLLRRADRDRDGFLTFPEFISMWRDAQDEEELIHIIREHDLYPDVLKLDHHRSPPKTEVTETVKRKYGRPHHHCECGGERTVIKTYHRSPKEKNVEIRTKVSHRSIEKLPVLSFYR</sequence>
<evidence type="ECO:0000256" key="1">
    <source>
        <dbReference type="ARBA" id="ARBA00022737"/>
    </source>
</evidence>
<dbReference type="AlphaFoldDB" id="A0A8X6P441"/>
<evidence type="ECO:0000259" key="3">
    <source>
        <dbReference type="PROSITE" id="PS50222"/>
    </source>
</evidence>
<comment type="caution">
    <text evidence="4">The sequence shown here is derived from an EMBL/GenBank/DDBJ whole genome shotgun (WGS) entry which is preliminary data.</text>
</comment>
<keyword evidence="1" id="KW-0677">Repeat</keyword>
<proteinExistence type="predicted"/>
<feature type="domain" description="EF-hand" evidence="3">
    <location>
        <begin position="98"/>
        <end position="133"/>
    </location>
</feature>
<dbReference type="InterPro" id="IPR018247">
    <property type="entry name" value="EF_Hand_1_Ca_BS"/>
</dbReference>
<protein>
    <recommendedName>
        <fullName evidence="3">EF-hand domain-containing protein</fullName>
    </recommendedName>
</protein>
<keyword evidence="5" id="KW-1185">Reference proteome</keyword>
<dbReference type="PROSITE" id="PS50222">
    <property type="entry name" value="EF_HAND_2"/>
    <property type="match status" value="2"/>
</dbReference>
<dbReference type="InterPro" id="IPR011992">
    <property type="entry name" value="EF-hand-dom_pair"/>
</dbReference>
<feature type="domain" description="EF-hand" evidence="3">
    <location>
        <begin position="134"/>
        <end position="169"/>
    </location>
</feature>
<name>A0A8X6P441_NEPPI</name>
<dbReference type="Gene3D" id="1.10.238.10">
    <property type="entry name" value="EF-hand"/>
    <property type="match status" value="1"/>
</dbReference>
<evidence type="ECO:0000313" key="5">
    <source>
        <dbReference type="Proteomes" id="UP000887013"/>
    </source>
</evidence>
<dbReference type="Proteomes" id="UP000887013">
    <property type="component" value="Unassembled WGS sequence"/>
</dbReference>
<dbReference type="SMART" id="SM00054">
    <property type="entry name" value="EFh"/>
    <property type="match status" value="2"/>
</dbReference>
<dbReference type="InterPro" id="IPR050145">
    <property type="entry name" value="Centrin_CML-like"/>
</dbReference>
<dbReference type="SUPFAM" id="SSF47473">
    <property type="entry name" value="EF-hand"/>
    <property type="match status" value="1"/>
</dbReference>
<dbReference type="PROSITE" id="PS00018">
    <property type="entry name" value="EF_HAND_1"/>
    <property type="match status" value="2"/>
</dbReference>
<evidence type="ECO:0000256" key="2">
    <source>
        <dbReference type="ARBA" id="ARBA00022837"/>
    </source>
</evidence>
<dbReference type="EMBL" id="BMAW01111821">
    <property type="protein sequence ID" value="GFT49873.1"/>
    <property type="molecule type" value="Genomic_DNA"/>
</dbReference>
<dbReference type="OrthoDB" id="6433096at2759"/>
<keyword evidence="2" id="KW-0106">Calcium</keyword>
<organism evidence="4 5">
    <name type="scientific">Nephila pilipes</name>
    <name type="common">Giant wood spider</name>
    <name type="synonym">Nephila maculata</name>
    <dbReference type="NCBI Taxonomy" id="299642"/>
    <lineage>
        <taxon>Eukaryota</taxon>
        <taxon>Metazoa</taxon>
        <taxon>Ecdysozoa</taxon>
        <taxon>Arthropoda</taxon>
        <taxon>Chelicerata</taxon>
        <taxon>Arachnida</taxon>
        <taxon>Araneae</taxon>
        <taxon>Araneomorphae</taxon>
        <taxon>Entelegynae</taxon>
        <taxon>Araneoidea</taxon>
        <taxon>Nephilidae</taxon>
        <taxon>Nephila</taxon>
    </lineage>
</organism>
<dbReference type="Pfam" id="PF13499">
    <property type="entry name" value="EF-hand_7"/>
    <property type="match status" value="1"/>
</dbReference>
<gene>
    <name evidence="4" type="primary">AVEN_174790_1</name>
    <name evidence="4" type="ORF">NPIL_584881</name>
</gene>